<dbReference type="InterPro" id="IPR035965">
    <property type="entry name" value="PAS-like_dom_sf"/>
</dbReference>
<reference evidence="7 8" key="1">
    <citation type="submission" date="2024-06" db="EMBL/GenBank/DDBJ databases">
        <title>Complete genome of Phlyctema vagabunda strain 19-DSS-EL-015.</title>
        <authorList>
            <person name="Fiorenzani C."/>
        </authorList>
    </citation>
    <scope>NUCLEOTIDE SEQUENCE [LARGE SCALE GENOMIC DNA]</scope>
    <source>
        <strain evidence="7 8">19-DSS-EL-015</strain>
    </source>
</reference>
<dbReference type="SUPFAM" id="SSF48097">
    <property type="entry name" value="Regulator of G-protein signaling, RGS"/>
    <property type="match status" value="1"/>
</dbReference>
<evidence type="ECO:0000256" key="2">
    <source>
        <dbReference type="ARBA" id="ARBA00022643"/>
    </source>
</evidence>
<dbReference type="CDD" id="cd00130">
    <property type="entry name" value="PAS"/>
    <property type="match status" value="1"/>
</dbReference>
<comment type="caution">
    <text evidence="7">The sequence shown here is derived from an EMBL/GenBank/DDBJ whole genome shotgun (WGS) entry which is preliminary data.</text>
</comment>
<evidence type="ECO:0000259" key="5">
    <source>
        <dbReference type="PROSITE" id="PS50113"/>
    </source>
</evidence>
<proteinExistence type="predicted"/>
<dbReference type="Gene3D" id="1.10.167.10">
    <property type="entry name" value="Regulator of G-protein Signalling 4, domain 2"/>
    <property type="match status" value="1"/>
</dbReference>
<dbReference type="NCBIfam" id="TIGR00229">
    <property type="entry name" value="sensory_box"/>
    <property type="match status" value="1"/>
</dbReference>
<dbReference type="InterPro" id="IPR000014">
    <property type="entry name" value="PAS"/>
</dbReference>
<dbReference type="InterPro" id="IPR016137">
    <property type="entry name" value="RGS"/>
</dbReference>
<dbReference type="InterPro" id="IPR000700">
    <property type="entry name" value="PAS-assoc_C"/>
</dbReference>
<keyword evidence="2" id="KW-0288">FMN</keyword>
<dbReference type="InterPro" id="IPR036305">
    <property type="entry name" value="RGS_sf"/>
</dbReference>
<feature type="compositionally biased region" description="Polar residues" evidence="4">
    <location>
        <begin position="241"/>
        <end position="255"/>
    </location>
</feature>
<dbReference type="InterPro" id="IPR044926">
    <property type="entry name" value="RGS_subdomain_2"/>
</dbReference>
<dbReference type="Pfam" id="PF00615">
    <property type="entry name" value="RGS"/>
    <property type="match status" value="1"/>
</dbReference>
<dbReference type="Pfam" id="PF13426">
    <property type="entry name" value="PAS_9"/>
    <property type="match status" value="1"/>
</dbReference>
<evidence type="ECO:0000256" key="3">
    <source>
        <dbReference type="ARBA" id="ARBA00022991"/>
    </source>
</evidence>
<feature type="domain" description="PAC" evidence="5">
    <location>
        <begin position="172"/>
        <end position="225"/>
    </location>
</feature>
<keyword evidence="7" id="KW-0675">Receptor</keyword>
<name>A0ABR4PVU3_9HELO</name>
<keyword evidence="8" id="KW-1185">Reference proteome</keyword>
<sequence length="446" mass="48946">MEFLEKVEQYHRLLDQITQLISSIHSTYLTPDGISELNLPSAVSRSVSVGVKNAAQKQLPALESIFLGAQDHVEKLLAGDAYHRFVKHQITTSATVALADNKDRFKGLGDCFCLTDPSIADNPILFASDGFVAVTGYSRKDIIPRNCRFLQGPATERASPIRLRTAIRNEEETVELLLNYRKNGDPFWNLLYVAPLYDEHGAIKFFIGGQVDVSTTVHNCTEVLKVLGQNVDDGDERASLKSANGRGNSSADGSHTSGSRRSSFFKSFRSPSTSPRIGVNKDAGMEGELINRVGKMNIRTQIEAFYTAYSKYIVMTYTASSSGAGMSISHYSPGVIDMLCLNLPNGAVAPIFHKDIFKVLAEHSASSSITKGFKQIVRAKLHIGNPVSVELGLLTGYEEVKRGGTFSRGHGDIVFRRTEQKYVSHWTPLKDEGGAVKWVVLTIAPK</sequence>
<accession>A0ABR4PVU3</accession>
<dbReference type="Proteomes" id="UP001629113">
    <property type="component" value="Unassembled WGS sequence"/>
</dbReference>
<organism evidence="7 8">
    <name type="scientific">Phlyctema vagabunda</name>
    <dbReference type="NCBI Taxonomy" id="108571"/>
    <lineage>
        <taxon>Eukaryota</taxon>
        <taxon>Fungi</taxon>
        <taxon>Dikarya</taxon>
        <taxon>Ascomycota</taxon>
        <taxon>Pezizomycotina</taxon>
        <taxon>Leotiomycetes</taxon>
        <taxon>Helotiales</taxon>
        <taxon>Dermateaceae</taxon>
        <taxon>Phlyctema</taxon>
    </lineage>
</organism>
<dbReference type="EMBL" id="JBFCZG010000001">
    <property type="protein sequence ID" value="KAL3427484.1"/>
    <property type="molecule type" value="Genomic_DNA"/>
</dbReference>
<evidence type="ECO:0000313" key="8">
    <source>
        <dbReference type="Proteomes" id="UP001629113"/>
    </source>
</evidence>
<gene>
    <name evidence="7" type="ORF">PVAG01_00993</name>
</gene>
<dbReference type="PANTHER" id="PTHR47429">
    <property type="entry name" value="PROTEIN TWIN LOV 1"/>
    <property type="match status" value="1"/>
</dbReference>
<keyword evidence="1" id="KW-0285">Flavoprotein</keyword>
<dbReference type="SUPFAM" id="SSF55785">
    <property type="entry name" value="PYP-like sensor domain (PAS domain)"/>
    <property type="match status" value="1"/>
</dbReference>
<evidence type="ECO:0000256" key="1">
    <source>
        <dbReference type="ARBA" id="ARBA00022630"/>
    </source>
</evidence>
<keyword evidence="3" id="KW-0157">Chromophore</keyword>
<feature type="domain" description="RGS" evidence="6">
    <location>
        <begin position="1"/>
        <end position="87"/>
    </location>
</feature>
<evidence type="ECO:0000259" key="6">
    <source>
        <dbReference type="PROSITE" id="PS50132"/>
    </source>
</evidence>
<dbReference type="PROSITE" id="PS50132">
    <property type="entry name" value="RGS"/>
    <property type="match status" value="1"/>
</dbReference>
<protein>
    <submittedName>
        <fullName evidence="7">Blue light receptor</fullName>
    </submittedName>
</protein>
<dbReference type="PROSITE" id="PS50113">
    <property type="entry name" value="PAC"/>
    <property type="match status" value="1"/>
</dbReference>
<evidence type="ECO:0000256" key="4">
    <source>
        <dbReference type="SAM" id="MobiDB-lite"/>
    </source>
</evidence>
<evidence type="ECO:0000313" key="7">
    <source>
        <dbReference type="EMBL" id="KAL3427484.1"/>
    </source>
</evidence>
<feature type="compositionally biased region" description="Low complexity" evidence="4">
    <location>
        <begin position="256"/>
        <end position="276"/>
    </location>
</feature>
<dbReference type="Gene3D" id="3.30.450.20">
    <property type="entry name" value="PAS domain"/>
    <property type="match status" value="1"/>
</dbReference>
<feature type="region of interest" description="Disordered" evidence="4">
    <location>
        <begin position="235"/>
        <end position="280"/>
    </location>
</feature>
<dbReference type="PANTHER" id="PTHR47429:SF2">
    <property type="entry name" value="PROTEIN TWIN LOV 1"/>
    <property type="match status" value="1"/>
</dbReference>